<protein>
    <submittedName>
        <fullName evidence="3">Alpha/beta hydrolase fold domain-containing protein</fullName>
    </submittedName>
</protein>
<evidence type="ECO:0000256" key="1">
    <source>
        <dbReference type="ARBA" id="ARBA00022801"/>
    </source>
</evidence>
<organism evidence="3 4">
    <name type="scientific">Gangjinia marincola</name>
    <dbReference type="NCBI Taxonomy" id="578463"/>
    <lineage>
        <taxon>Bacteria</taxon>
        <taxon>Pseudomonadati</taxon>
        <taxon>Bacteroidota</taxon>
        <taxon>Flavobacteriia</taxon>
        <taxon>Flavobacteriales</taxon>
        <taxon>Flavobacteriaceae</taxon>
        <taxon>Gangjinia</taxon>
    </lineage>
</organism>
<evidence type="ECO:0000259" key="2">
    <source>
        <dbReference type="Pfam" id="PF20434"/>
    </source>
</evidence>
<comment type="caution">
    <text evidence="3">The sequence shown here is derived from an EMBL/GenBank/DDBJ whole genome shotgun (WGS) entry which is preliminary data.</text>
</comment>
<feature type="domain" description="BD-FAE-like" evidence="2">
    <location>
        <begin position="52"/>
        <end position="217"/>
    </location>
</feature>
<dbReference type="EMBL" id="BAAAFG010000016">
    <property type="protein sequence ID" value="GAA0873330.1"/>
    <property type="molecule type" value="Genomic_DNA"/>
</dbReference>
<dbReference type="Pfam" id="PF20434">
    <property type="entry name" value="BD-FAE"/>
    <property type="match status" value="1"/>
</dbReference>
<sequence length="272" mass="31011">MNHFKQIIVLFIYSIGAGVFAQSEKHVLQSNIFYYPEEVSQADSYKKERCRLDVYYPTKVDSFATLIWFHGGGLTQGNKFIPDQLKNQEIAIVSVNYRLHPMVKNPTYTKDAAAATAWVMKNIKRYGGDPNRVFISGHSAGGYLAAMVSMDKALLEVHQIDANDLAGVIPLSGHAITHFTIRKEQEIVGTQPVIDQFAPLHHVRKDAPPILLITGDRNLELLGRYEENAYFYRMLKENKHPDVRLLELQGYNHQMTQPAFPLMLKFIKEKSF</sequence>
<dbReference type="SUPFAM" id="SSF53474">
    <property type="entry name" value="alpha/beta-Hydrolases"/>
    <property type="match status" value="1"/>
</dbReference>
<evidence type="ECO:0000313" key="3">
    <source>
        <dbReference type="EMBL" id="GAA0873330.1"/>
    </source>
</evidence>
<accession>A0ABN1MJC5</accession>
<dbReference type="GO" id="GO:0016787">
    <property type="term" value="F:hydrolase activity"/>
    <property type="evidence" value="ECO:0007669"/>
    <property type="project" value="UniProtKB-KW"/>
</dbReference>
<dbReference type="InterPro" id="IPR050300">
    <property type="entry name" value="GDXG_lipolytic_enzyme"/>
</dbReference>
<dbReference type="InterPro" id="IPR049492">
    <property type="entry name" value="BD-FAE-like_dom"/>
</dbReference>
<dbReference type="PANTHER" id="PTHR48081">
    <property type="entry name" value="AB HYDROLASE SUPERFAMILY PROTEIN C4A8.06C"/>
    <property type="match status" value="1"/>
</dbReference>
<keyword evidence="4" id="KW-1185">Reference proteome</keyword>
<dbReference type="Gene3D" id="3.40.50.1820">
    <property type="entry name" value="alpha/beta hydrolase"/>
    <property type="match status" value="1"/>
</dbReference>
<dbReference type="PANTHER" id="PTHR48081:SF9">
    <property type="entry name" value="CARBOXYLESTERASE"/>
    <property type="match status" value="1"/>
</dbReference>
<name>A0ABN1MJC5_9FLAO</name>
<dbReference type="Proteomes" id="UP001500507">
    <property type="component" value="Unassembled WGS sequence"/>
</dbReference>
<gene>
    <name evidence="3" type="ORF">GCM10009117_24770</name>
</gene>
<keyword evidence="1 3" id="KW-0378">Hydrolase</keyword>
<reference evidence="3 4" key="1">
    <citation type="journal article" date="2019" name="Int. J. Syst. Evol. Microbiol.">
        <title>The Global Catalogue of Microorganisms (GCM) 10K type strain sequencing project: providing services to taxonomists for standard genome sequencing and annotation.</title>
        <authorList>
            <consortium name="The Broad Institute Genomics Platform"/>
            <consortium name="The Broad Institute Genome Sequencing Center for Infectious Disease"/>
            <person name="Wu L."/>
            <person name="Ma J."/>
        </authorList>
    </citation>
    <scope>NUCLEOTIDE SEQUENCE [LARGE SCALE GENOMIC DNA]</scope>
    <source>
        <strain evidence="3 4">JCM 16082</strain>
    </source>
</reference>
<dbReference type="InterPro" id="IPR029058">
    <property type="entry name" value="AB_hydrolase_fold"/>
</dbReference>
<dbReference type="RefSeq" id="WP_343768195.1">
    <property type="nucleotide sequence ID" value="NZ_BAAAFG010000016.1"/>
</dbReference>
<proteinExistence type="predicted"/>
<evidence type="ECO:0000313" key="4">
    <source>
        <dbReference type="Proteomes" id="UP001500507"/>
    </source>
</evidence>